<dbReference type="PANTHER" id="PTHR22911:SF137">
    <property type="entry name" value="SOLUTE CARRIER FAMILY 35 MEMBER G2-RELATED"/>
    <property type="match status" value="1"/>
</dbReference>
<evidence type="ECO:0000256" key="7">
    <source>
        <dbReference type="ARBA" id="ARBA00023136"/>
    </source>
</evidence>
<evidence type="ECO:0000313" key="10">
    <source>
        <dbReference type="Proteomes" id="UP000298488"/>
    </source>
</evidence>
<dbReference type="GO" id="GO:0005886">
    <property type="term" value="C:plasma membrane"/>
    <property type="evidence" value="ECO:0007669"/>
    <property type="project" value="UniProtKB-SubCell"/>
</dbReference>
<comment type="subcellular location">
    <subcellularLocation>
        <location evidence="1">Cell membrane</location>
        <topology evidence="1">Multi-pass membrane protein</topology>
    </subcellularLocation>
</comment>
<dbReference type="InterPro" id="IPR037185">
    <property type="entry name" value="EmrE-like"/>
</dbReference>
<dbReference type="AlphaFoldDB" id="A0A4R8VAR2"/>
<accession>A0A4R8VAR2</accession>
<keyword evidence="7" id="KW-0472">Membrane</keyword>
<comment type="caution">
    <text evidence="9">The sequence shown here is derived from an EMBL/GenBank/DDBJ whole genome shotgun (WGS) entry which is preliminary data.</text>
</comment>
<keyword evidence="4" id="KW-1003">Cell membrane</keyword>
<organism evidence="9 10">
    <name type="scientific">Terrimesophilobacter mesophilus</name>
    <dbReference type="NCBI Taxonomy" id="433647"/>
    <lineage>
        <taxon>Bacteria</taxon>
        <taxon>Bacillati</taxon>
        <taxon>Actinomycetota</taxon>
        <taxon>Actinomycetes</taxon>
        <taxon>Micrococcales</taxon>
        <taxon>Microbacteriaceae</taxon>
        <taxon>Terrimesophilobacter</taxon>
    </lineage>
</organism>
<evidence type="ECO:0000256" key="3">
    <source>
        <dbReference type="ARBA" id="ARBA00022448"/>
    </source>
</evidence>
<keyword evidence="3" id="KW-0813">Transport</keyword>
<protein>
    <submittedName>
        <fullName evidence="9">EamA family transporter RarD</fullName>
    </submittedName>
</protein>
<name>A0A4R8VAR2_9MICO</name>
<keyword evidence="6" id="KW-1133">Transmembrane helix</keyword>
<dbReference type="SUPFAM" id="SSF103481">
    <property type="entry name" value="Multidrug resistance efflux transporter EmrE"/>
    <property type="match status" value="2"/>
</dbReference>
<evidence type="ECO:0000256" key="1">
    <source>
        <dbReference type="ARBA" id="ARBA00004651"/>
    </source>
</evidence>
<dbReference type="InterPro" id="IPR000620">
    <property type="entry name" value="EamA_dom"/>
</dbReference>
<evidence type="ECO:0000256" key="4">
    <source>
        <dbReference type="ARBA" id="ARBA00022475"/>
    </source>
</evidence>
<gene>
    <name evidence="9" type="primary">rarD</name>
    <name evidence="9" type="ORF">E3N84_06140</name>
</gene>
<evidence type="ECO:0000259" key="8">
    <source>
        <dbReference type="Pfam" id="PF00892"/>
    </source>
</evidence>
<proteinExistence type="inferred from homology"/>
<dbReference type="Proteomes" id="UP000298488">
    <property type="component" value="Unassembled WGS sequence"/>
</dbReference>
<keyword evidence="10" id="KW-1185">Reference proteome</keyword>
<evidence type="ECO:0000256" key="2">
    <source>
        <dbReference type="ARBA" id="ARBA00007362"/>
    </source>
</evidence>
<dbReference type="InterPro" id="IPR004626">
    <property type="entry name" value="RarD"/>
</dbReference>
<evidence type="ECO:0000256" key="6">
    <source>
        <dbReference type="ARBA" id="ARBA00022989"/>
    </source>
</evidence>
<evidence type="ECO:0000256" key="5">
    <source>
        <dbReference type="ARBA" id="ARBA00022692"/>
    </source>
</evidence>
<dbReference type="RefSeq" id="WP_104095530.1">
    <property type="nucleotide sequence ID" value="NZ_JACHBP010000001.1"/>
</dbReference>
<evidence type="ECO:0000313" key="9">
    <source>
        <dbReference type="EMBL" id="TFB79655.1"/>
    </source>
</evidence>
<dbReference type="NCBIfam" id="TIGR00688">
    <property type="entry name" value="rarD"/>
    <property type="match status" value="1"/>
</dbReference>
<dbReference type="OrthoDB" id="369870at2"/>
<dbReference type="Pfam" id="PF00892">
    <property type="entry name" value="EamA"/>
    <property type="match status" value="1"/>
</dbReference>
<feature type="domain" description="EamA" evidence="8">
    <location>
        <begin position="17"/>
        <end position="151"/>
    </location>
</feature>
<dbReference type="PANTHER" id="PTHR22911">
    <property type="entry name" value="ACYL-MALONYL CONDENSING ENZYME-RELATED"/>
    <property type="match status" value="1"/>
</dbReference>
<dbReference type="EMBL" id="SOFI01000003">
    <property type="protein sequence ID" value="TFB79655.1"/>
    <property type="molecule type" value="Genomic_DNA"/>
</dbReference>
<comment type="similarity">
    <text evidence="2">Belongs to the EamA transporter family.</text>
</comment>
<reference evidence="9 10" key="1">
    <citation type="submission" date="2019-03" db="EMBL/GenBank/DDBJ databases">
        <title>Genomics of glacier-inhabiting Cryobacterium strains.</title>
        <authorList>
            <person name="Liu Q."/>
            <person name="Xin Y.-H."/>
        </authorList>
    </citation>
    <scope>NUCLEOTIDE SEQUENCE [LARGE SCALE GENOMIC DNA]</scope>
    <source>
        <strain evidence="9 10">CGMCC 1.10440</strain>
    </source>
</reference>
<keyword evidence="5" id="KW-0812">Transmembrane</keyword>
<sequence length="312" mass="33850">MSQSQPTTAPAFEQRGGMLFAFAAYGFWGFMPIYFLVLAPAGPFEIVAWRVLFSVIFCALIILVMRSWGALRRLLRDRRTMLTLGLAGVLVFINWQVYVIAVVSGRVNEAALGYFINPIVTVLLGVIVLHERLRVTQWVAVGVSGVAVIVLAVNYGSFPWISLALAFSFGLYGLAKKRVGPRVDAVTGLAVETAWLTPIAIVQLVFVGATTGVVFGTAGVANTVLLAAAGIVTSVPLLLFAAAARRLPLIVIGFVQYLTPILQFLIGTFILHEAMPLERWIGFSLVWLALVILSTDMVHHTRSVRRASPLPG</sequence>